<dbReference type="Proteomes" id="UP000007800">
    <property type="component" value="Unassembled WGS sequence"/>
</dbReference>
<evidence type="ECO:0000256" key="1">
    <source>
        <dbReference type="SAM" id="Coils"/>
    </source>
</evidence>
<dbReference type="InParanoid" id="C5KIR6"/>
<keyword evidence="3" id="KW-1185">Reference proteome</keyword>
<feature type="non-terminal residue" evidence="2">
    <location>
        <position position="103"/>
    </location>
</feature>
<dbReference type="GeneID" id="9046457"/>
<dbReference type="AlphaFoldDB" id="C5KIR6"/>
<organism evidence="3">
    <name type="scientific">Perkinsus marinus (strain ATCC 50983 / TXsc)</name>
    <dbReference type="NCBI Taxonomy" id="423536"/>
    <lineage>
        <taxon>Eukaryota</taxon>
        <taxon>Sar</taxon>
        <taxon>Alveolata</taxon>
        <taxon>Perkinsozoa</taxon>
        <taxon>Perkinsea</taxon>
        <taxon>Perkinsida</taxon>
        <taxon>Perkinsidae</taxon>
        <taxon>Perkinsus</taxon>
    </lineage>
</organism>
<proteinExistence type="predicted"/>
<reference evidence="2 3" key="1">
    <citation type="submission" date="2008-07" db="EMBL/GenBank/DDBJ databases">
        <authorList>
            <person name="El-Sayed N."/>
            <person name="Caler E."/>
            <person name="Inman J."/>
            <person name="Amedeo P."/>
            <person name="Hass B."/>
            <person name="Wortman J."/>
        </authorList>
    </citation>
    <scope>NUCLEOTIDE SEQUENCE [LARGE SCALE GENOMIC DNA]</scope>
    <source>
        <strain evidence="3">ATCC 50983 / TXsc</strain>
    </source>
</reference>
<dbReference type="EMBL" id="GG673314">
    <property type="protein sequence ID" value="EER15627.1"/>
    <property type="molecule type" value="Genomic_DNA"/>
</dbReference>
<accession>C5KIR6</accession>
<sequence>MQYGTNDQSAYNFEKHADEIRDLKSKWEREAKQLEVGFELLEIRKMVVKKARARDYQVTRDTSEADAEWQSKLDALKEQKQEKEAKLDKIEEKMTASVAALKE</sequence>
<keyword evidence="1" id="KW-0175">Coiled coil</keyword>
<evidence type="ECO:0000313" key="3">
    <source>
        <dbReference type="Proteomes" id="UP000007800"/>
    </source>
</evidence>
<feature type="coiled-coil region" evidence="1">
    <location>
        <begin position="66"/>
        <end position="100"/>
    </location>
</feature>
<dbReference type="RefSeq" id="XP_002783831.1">
    <property type="nucleotide sequence ID" value="XM_002783785.1"/>
</dbReference>
<evidence type="ECO:0000313" key="2">
    <source>
        <dbReference type="EMBL" id="EER15627.1"/>
    </source>
</evidence>
<gene>
    <name evidence="2" type="ORF">Pmar_PMAR023788</name>
</gene>
<protein>
    <submittedName>
        <fullName evidence="2">Uncharacterized protein</fullName>
    </submittedName>
</protein>
<name>C5KIR6_PERM5</name>